<name>A0A849ABS5_9ACTN</name>
<dbReference type="Pfam" id="PF07995">
    <property type="entry name" value="GSDH"/>
    <property type="match status" value="1"/>
</dbReference>
<dbReference type="InterPro" id="IPR011042">
    <property type="entry name" value="6-blade_b-propeller_TolB-like"/>
</dbReference>
<dbReference type="PANTHER" id="PTHR19328">
    <property type="entry name" value="HEDGEHOG-INTERACTING PROTEIN"/>
    <property type="match status" value="1"/>
</dbReference>
<feature type="compositionally biased region" description="Low complexity" evidence="1">
    <location>
        <begin position="100"/>
        <end position="133"/>
    </location>
</feature>
<dbReference type="SUPFAM" id="SSF50952">
    <property type="entry name" value="Soluble quinoprotein glucose dehydrogenase"/>
    <property type="match status" value="1"/>
</dbReference>
<feature type="compositionally biased region" description="Pro residues" evidence="1">
    <location>
        <begin position="88"/>
        <end position="99"/>
    </location>
</feature>
<comment type="caution">
    <text evidence="4">The sequence shown here is derived from an EMBL/GenBank/DDBJ whole genome shotgun (WGS) entry which is preliminary data.</text>
</comment>
<accession>A0A849ABS5</accession>
<evidence type="ECO:0000256" key="1">
    <source>
        <dbReference type="SAM" id="MobiDB-lite"/>
    </source>
</evidence>
<feature type="compositionally biased region" description="Low complexity" evidence="1">
    <location>
        <begin position="67"/>
        <end position="87"/>
    </location>
</feature>
<feature type="signal peptide" evidence="2">
    <location>
        <begin position="1"/>
        <end position="31"/>
    </location>
</feature>
<feature type="compositionally biased region" description="Low complexity" evidence="1">
    <location>
        <begin position="26"/>
        <end position="40"/>
    </location>
</feature>
<dbReference type="PANTHER" id="PTHR19328:SF13">
    <property type="entry name" value="HIPL1 PROTEIN"/>
    <property type="match status" value="1"/>
</dbReference>
<dbReference type="PROSITE" id="PS51257">
    <property type="entry name" value="PROKAR_LIPOPROTEIN"/>
    <property type="match status" value="1"/>
</dbReference>
<feature type="chain" id="PRO_5032386477" description="Glucose/Sorbosone dehydrogenase domain-containing protein" evidence="2">
    <location>
        <begin position="32"/>
        <end position="456"/>
    </location>
</feature>
<feature type="domain" description="Glucose/Sorbosone dehydrogenase" evidence="3">
    <location>
        <begin position="146"/>
        <end position="319"/>
    </location>
</feature>
<evidence type="ECO:0000259" key="3">
    <source>
        <dbReference type="Pfam" id="PF07995"/>
    </source>
</evidence>
<protein>
    <recommendedName>
        <fullName evidence="3">Glucose/Sorbosone dehydrogenase domain-containing protein</fullName>
    </recommendedName>
</protein>
<dbReference type="Proteomes" id="UP000562984">
    <property type="component" value="Unassembled WGS sequence"/>
</dbReference>
<dbReference type="RefSeq" id="WP_171200294.1">
    <property type="nucleotide sequence ID" value="NZ_JABEND010000007.1"/>
</dbReference>
<reference evidence="4 5" key="1">
    <citation type="submission" date="2020-05" db="EMBL/GenBank/DDBJ databases">
        <title>Nakamurella sp. DB0629 isolated from air conditioner.</title>
        <authorList>
            <person name="Kim D.H."/>
            <person name="Kim D.-U."/>
        </authorList>
    </citation>
    <scope>NUCLEOTIDE SEQUENCE [LARGE SCALE GENOMIC DNA]</scope>
    <source>
        <strain evidence="4 5">DB0629</strain>
    </source>
</reference>
<dbReference type="AlphaFoldDB" id="A0A849ABS5"/>
<dbReference type="Gene3D" id="2.120.10.30">
    <property type="entry name" value="TolB, C-terminal domain"/>
    <property type="match status" value="1"/>
</dbReference>
<sequence length="456" mass="46227">MSARTRRRAAVPVAFVALGGLLAGCADFSSAAPPFSAQPSLTAPMVRPVEPGDPSALQPAEPPGSTAPPSSQQPSSAEQSPSPSTEQPTPPSSAPPPSSPESSPDASRPESSQQTPPSRPSSAPQSSAAETEPCMPSDPAVIAACLDAPWGLAVLPDGQSALVGERTTGRILSIAQGKKPQEYATVDRIDASGTGGLLGIALSPSYDEDGLIYLYATTKTDNRVLRLAQGDTPKPILTGIPKGAKNNGGRIEFGPDDQLYIATGDTGSPAVASQPDSLAGKLLRVDAFGKPSNGNPGGTAVYAGGFSDPTGMCARPSGVAVVDHRSPADVVVDAKAGKNYRQLGSGSTLWSFKASEGGANDCAQSARELAFSSLTAQRAVALGLDPQGAGFVGKPVPLVEKKYGRLLTLTVGGATPDDQLFWATTSNKDGKGKPVPADDRVIVIKANSAAGGAGND</sequence>
<organism evidence="4 5">
    <name type="scientific">Nakamurella aerolata</name>
    <dbReference type="NCBI Taxonomy" id="1656892"/>
    <lineage>
        <taxon>Bacteria</taxon>
        <taxon>Bacillati</taxon>
        <taxon>Actinomycetota</taxon>
        <taxon>Actinomycetes</taxon>
        <taxon>Nakamurellales</taxon>
        <taxon>Nakamurellaceae</taxon>
        <taxon>Nakamurella</taxon>
    </lineage>
</organism>
<dbReference type="InterPro" id="IPR012938">
    <property type="entry name" value="Glc/Sorbosone_DH"/>
</dbReference>
<dbReference type="InterPro" id="IPR011041">
    <property type="entry name" value="Quinoprot_gluc/sorb_DH_b-prop"/>
</dbReference>
<gene>
    <name evidence="4" type="ORF">HKD39_12955</name>
</gene>
<evidence type="ECO:0000313" key="5">
    <source>
        <dbReference type="Proteomes" id="UP000562984"/>
    </source>
</evidence>
<evidence type="ECO:0000256" key="2">
    <source>
        <dbReference type="SAM" id="SignalP"/>
    </source>
</evidence>
<keyword evidence="5" id="KW-1185">Reference proteome</keyword>
<proteinExistence type="predicted"/>
<feature type="region of interest" description="Disordered" evidence="1">
    <location>
        <begin position="26"/>
        <end position="135"/>
    </location>
</feature>
<keyword evidence="2" id="KW-0732">Signal</keyword>
<evidence type="ECO:0000313" key="4">
    <source>
        <dbReference type="EMBL" id="NNG36601.1"/>
    </source>
</evidence>
<dbReference type="EMBL" id="JABEND010000007">
    <property type="protein sequence ID" value="NNG36601.1"/>
    <property type="molecule type" value="Genomic_DNA"/>
</dbReference>